<dbReference type="PANTHER" id="PTHR12599:SF0">
    <property type="entry name" value="PTERIN-4-ALPHA-CARBINOLAMINE DEHYDRATASE"/>
    <property type="match status" value="1"/>
</dbReference>
<gene>
    <name evidence="8" type="ORF">ENKNEFLB_01285</name>
</gene>
<comment type="catalytic activity">
    <reaction evidence="1">
        <text>(4aS,6R)-4a-hydroxy-L-erythro-5,6,7,8-tetrahydrobiopterin = (6R)-L-erythro-6,7-dihydrobiopterin + H2O</text>
        <dbReference type="Rhea" id="RHEA:11920"/>
        <dbReference type="ChEBI" id="CHEBI:15377"/>
        <dbReference type="ChEBI" id="CHEBI:15642"/>
        <dbReference type="ChEBI" id="CHEBI:43120"/>
        <dbReference type="EC" id="4.2.1.96"/>
    </reaction>
</comment>
<evidence type="ECO:0000256" key="1">
    <source>
        <dbReference type="ARBA" id="ARBA00001554"/>
    </source>
</evidence>
<dbReference type="Gene3D" id="3.10.180.10">
    <property type="entry name" value="2,3-Dihydroxybiphenyl 1,2-Dioxygenase, domain 1"/>
    <property type="match status" value="1"/>
</dbReference>
<dbReference type="InterPro" id="IPR036428">
    <property type="entry name" value="PCD_sf"/>
</dbReference>
<evidence type="ECO:0000256" key="5">
    <source>
        <dbReference type="ARBA" id="ARBA00023239"/>
    </source>
</evidence>
<evidence type="ECO:0000256" key="2">
    <source>
        <dbReference type="ARBA" id="ARBA00006472"/>
    </source>
</evidence>
<dbReference type="CDD" id="cd00488">
    <property type="entry name" value="PCD_DCoH"/>
    <property type="match status" value="1"/>
</dbReference>
<evidence type="ECO:0000256" key="6">
    <source>
        <dbReference type="SAM" id="MobiDB-lite"/>
    </source>
</evidence>
<dbReference type="Pfam" id="PF01329">
    <property type="entry name" value="Pterin_4a"/>
    <property type="match status" value="1"/>
</dbReference>
<dbReference type="InterPro" id="IPR041581">
    <property type="entry name" value="Glyoxalase_6"/>
</dbReference>
<keyword evidence="9" id="KW-1185">Reference proteome</keyword>
<proteinExistence type="inferred from homology"/>
<evidence type="ECO:0000256" key="4">
    <source>
        <dbReference type="ARBA" id="ARBA00021735"/>
    </source>
</evidence>
<evidence type="ECO:0000256" key="3">
    <source>
        <dbReference type="ARBA" id="ARBA00013252"/>
    </source>
</evidence>
<keyword evidence="5 8" id="KW-0456">Lyase</keyword>
<name>A0ABX8EFN4_9ACTN</name>
<dbReference type="Gene3D" id="3.30.1360.20">
    <property type="entry name" value="Transcriptional coactivator/pterin dehydratase"/>
    <property type="match status" value="1"/>
</dbReference>
<evidence type="ECO:0000313" key="9">
    <source>
        <dbReference type="Proteomes" id="UP000679307"/>
    </source>
</evidence>
<feature type="region of interest" description="Disordered" evidence="6">
    <location>
        <begin position="1"/>
        <end position="51"/>
    </location>
</feature>
<sequence length="264" mass="29299">MSDEQQQDHQDQQDEQRDETPAEPQEVHAPDGRDAHEKGTATLEEPDPKAVLDGHGVEAALLDDWRIMFDQLHARFETGDFATGLALVDHVGKAAEAADHHPDVDLRYGFVEIHLSSHDVGGVTSRDIDLARTISDHAGRLGARAATEKLQVLEIALDTRDLYEVRPFWAALLAYDAPEDDDAVVDPDGRGPTLWFQVTDEPVTEADRQAAASPVQRFHLDLRLPPRTPIVGSRRRWTPAAPSSPTRWPRASPCSPTRRATRRA</sequence>
<dbReference type="InterPro" id="IPR001533">
    <property type="entry name" value="Pterin_deHydtase"/>
</dbReference>
<dbReference type="Proteomes" id="UP000679307">
    <property type="component" value="Chromosome"/>
</dbReference>
<comment type="similarity">
    <text evidence="2">Belongs to the pterin-4-alpha-carbinolamine dehydratase family.</text>
</comment>
<evidence type="ECO:0000313" key="8">
    <source>
        <dbReference type="EMBL" id="QVT78907.1"/>
    </source>
</evidence>
<dbReference type="Pfam" id="PF18029">
    <property type="entry name" value="Glyoxalase_6"/>
    <property type="match status" value="1"/>
</dbReference>
<dbReference type="EMBL" id="CP075371">
    <property type="protein sequence ID" value="QVT78907.1"/>
    <property type="molecule type" value="Genomic_DNA"/>
</dbReference>
<protein>
    <recommendedName>
        <fullName evidence="4">Putative pterin-4-alpha-carbinolamine dehydratase</fullName>
        <ecNumber evidence="3">4.2.1.96</ecNumber>
    </recommendedName>
</protein>
<feature type="domain" description="Glyoxalase-like" evidence="7">
    <location>
        <begin position="155"/>
        <end position="224"/>
    </location>
</feature>
<reference evidence="8 9" key="1">
    <citation type="submission" date="2021-05" db="EMBL/GenBank/DDBJ databases">
        <title>Complete genome of Nocardioides aquaticus KCTC 9944T isolated from meromictic and hypersaline Ekho Lake, Antarctica.</title>
        <authorList>
            <person name="Hwang K."/>
            <person name="Kim K.M."/>
            <person name="Choe H."/>
        </authorList>
    </citation>
    <scope>NUCLEOTIDE SEQUENCE [LARGE SCALE GENOMIC DNA]</scope>
    <source>
        <strain evidence="8 9">KCTC 9944</strain>
    </source>
</reference>
<dbReference type="InterPro" id="IPR029068">
    <property type="entry name" value="Glyas_Bleomycin-R_OHBP_Dase"/>
</dbReference>
<evidence type="ECO:0000259" key="7">
    <source>
        <dbReference type="Pfam" id="PF18029"/>
    </source>
</evidence>
<feature type="region of interest" description="Disordered" evidence="6">
    <location>
        <begin position="230"/>
        <end position="264"/>
    </location>
</feature>
<dbReference type="SUPFAM" id="SSF55248">
    <property type="entry name" value="PCD-like"/>
    <property type="match status" value="1"/>
</dbReference>
<dbReference type="RefSeq" id="WP_214058433.1">
    <property type="nucleotide sequence ID" value="NZ_CP075371.1"/>
</dbReference>
<dbReference type="PANTHER" id="PTHR12599">
    <property type="entry name" value="PTERIN-4-ALPHA-CARBINOLAMINE DEHYDRATASE"/>
    <property type="match status" value="1"/>
</dbReference>
<dbReference type="EC" id="4.2.1.96" evidence="3"/>
<accession>A0ABX8EFN4</accession>
<dbReference type="NCBIfam" id="NF002017">
    <property type="entry name" value="PRK00823.1-2"/>
    <property type="match status" value="1"/>
</dbReference>
<organism evidence="8 9">
    <name type="scientific">Nocardioides aquaticus</name>
    <dbReference type="NCBI Taxonomy" id="160826"/>
    <lineage>
        <taxon>Bacteria</taxon>
        <taxon>Bacillati</taxon>
        <taxon>Actinomycetota</taxon>
        <taxon>Actinomycetes</taxon>
        <taxon>Propionibacteriales</taxon>
        <taxon>Nocardioidaceae</taxon>
        <taxon>Nocardioides</taxon>
    </lineage>
</organism>
<feature type="compositionally biased region" description="Basic and acidic residues" evidence="6">
    <location>
        <begin position="1"/>
        <end position="39"/>
    </location>
</feature>
<dbReference type="GO" id="GO:0008124">
    <property type="term" value="F:4-alpha-hydroxytetrahydrobiopterin dehydratase activity"/>
    <property type="evidence" value="ECO:0007669"/>
    <property type="project" value="UniProtKB-EC"/>
</dbReference>